<dbReference type="InterPro" id="IPR051164">
    <property type="entry name" value="NmrA-like_oxidored"/>
</dbReference>
<dbReference type="InterPro" id="IPR036291">
    <property type="entry name" value="NAD(P)-bd_dom_sf"/>
</dbReference>
<dbReference type="PANTHER" id="PTHR42748:SF7">
    <property type="entry name" value="NMRA LIKE REDOX SENSOR 1-RELATED"/>
    <property type="match status" value="1"/>
</dbReference>
<dbReference type="SUPFAM" id="SSF51735">
    <property type="entry name" value="NAD(P)-binding Rossmann-fold domains"/>
    <property type="match status" value="1"/>
</dbReference>
<sequence length="296" mass="31590">MSQADKVIVVFGATGRQGSAAAKHLQASGWRVRAPVRDTRSAGAQALARSGVEVVPGDMNDCASLDSAMRGAHGVFSVQPGAGDVGFGVTLDDEVRMGKGVADAAKAAGVRHLVYTSVGGAERNTGIGHFETKWTIEKHIRSIGVPATVFRPNAFMEILTWKDFGIPQGVLSFFSAPESPLQLIAVDDIGRFVALAFGSPETYVGQSLELAGDALTGTQLAAAISRATNRSIPYVRLPGDVLRQNSTLERIARFTDEDGGRADITALRERHPGLMTFDTWLDRTGRALFETLLRQP</sequence>
<evidence type="ECO:0000256" key="2">
    <source>
        <dbReference type="ARBA" id="ARBA00022857"/>
    </source>
</evidence>
<evidence type="ECO:0000259" key="3">
    <source>
        <dbReference type="Pfam" id="PF05368"/>
    </source>
</evidence>
<organism evidence="4 5">
    <name type="scientific">Pyxidicoccus parkwayensis</name>
    <dbReference type="NCBI Taxonomy" id="2813578"/>
    <lineage>
        <taxon>Bacteria</taxon>
        <taxon>Pseudomonadati</taxon>
        <taxon>Myxococcota</taxon>
        <taxon>Myxococcia</taxon>
        <taxon>Myxococcales</taxon>
        <taxon>Cystobacterineae</taxon>
        <taxon>Myxococcaceae</taxon>
        <taxon>Pyxidicoccus</taxon>
    </lineage>
</organism>
<evidence type="ECO:0000313" key="5">
    <source>
        <dbReference type="Proteomes" id="UP000662747"/>
    </source>
</evidence>
<feature type="domain" description="NmrA-like" evidence="3">
    <location>
        <begin position="5"/>
        <end position="255"/>
    </location>
</feature>
<dbReference type="EMBL" id="CP071090">
    <property type="protein sequence ID" value="QSQ21891.1"/>
    <property type="molecule type" value="Genomic_DNA"/>
</dbReference>
<evidence type="ECO:0000313" key="4">
    <source>
        <dbReference type="EMBL" id="QSQ21891.1"/>
    </source>
</evidence>
<comment type="similarity">
    <text evidence="1">Belongs to the NmrA-type oxidoreductase family.</text>
</comment>
<gene>
    <name evidence="4" type="ORF">JY651_43220</name>
</gene>
<protein>
    <submittedName>
        <fullName evidence="4">NmrA/HSCARG family protein</fullName>
    </submittedName>
</protein>
<dbReference type="Gene3D" id="3.90.25.10">
    <property type="entry name" value="UDP-galactose 4-epimerase, domain 1"/>
    <property type="match status" value="1"/>
</dbReference>
<reference evidence="4 5" key="1">
    <citation type="submission" date="2021-02" db="EMBL/GenBank/DDBJ databases">
        <title>De Novo genome assembly of isolated myxobacteria.</title>
        <authorList>
            <person name="Stevens D.C."/>
        </authorList>
    </citation>
    <scope>NUCLEOTIDE SEQUENCE [LARGE SCALE GENOMIC DNA]</scope>
    <source>
        <strain evidence="5">SCPEA02</strain>
    </source>
</reference>
<dbReference type="CDD" id="cd05251">
    <property type="entry name" value="NmrA_like_SDR_a"/>
    <property type="match status" value="1"/>
</dbReference>
<proteinExistence type="inferred from homology"/>
<dbReference type="InterPro" id="IPR008030">
    <property type="entry name" value="NmrA-like"/>
</dbReference>
<keyword evidence="2" id="KW-0521">NADP</keyword>
<dbReference type="PANTHER" id="PTHR42748">
    <property type="entry name" value="NITROGEN METABOLITE REPRESSION PROTEIN NMRA FAMILY MEMBER"/>
    <property type="match status" value="1"/>
</dbReference>
<dbReference type="RefSeq" id="WP_206723468.1">
    <property type="nucleotide sequence ID" value="NZ_CP071090.1"/>
</dbReference>
<dbReference type="Pfam" id="PF05368">
    <property type="entry name" value="NmrA"/>
    <property type="match status" value="1"/>
</dbReference>
<dbReference type="Proteomes" id="UP000662747">
    <property type="component" value="Chromosome"/>
</dbReference>
<evidence type="ECO:0000256" key="1">
    <source>
        <dbReference type="ARBA" id="ARBA00006328"/>
    </source>
</evidence>
<name>A0ABX7NTY8_9BACT</name>
<accession>A0ABX7NTY8</accession>
<keyword evidence="5" id="KW-1185">Reference proteome</keyword>
<dbReference type="Gene3D" id="3.40.50.720">
    <property type="entry name" value="NAD(P)-binding Rossmann-like Domain"/>
    <property type="match status" value="1"/>
</dbReference>